<dbReference type="Pfam" id="PF13590">
    <property type="entry name" value="DUF4136"/>
    <property type="match status" value="1"/>
</dbReference>
<dbReference type="EMBL" id="JAAVJR010000009">
    <property type="protein sequence ID" value="NJW53928.1"/>
    <property type="molecule type" value="Genomic_DNA"/>
</dbReference>
<dbReference type="Proteomes" id="UP000703674">
    <property type="component" value="Unassembled WGS sequence"/>
</dbReference>
<protein>
    <submittedName>
        <fullName evidence="3">DUF4136 domain-containing protein</fullName>
    </submittedName>
</protein>
<gene>
    <name evidence="3" type="ORF">HC175_13480</name>
</gene>
<evidence type="ECO:0000313" key="4">
    <source>
        <dbReference type="Proteomes" id="UP000703674"/>
    </source>
</evidence>
<dbReference type="InterPro" id="IPR025411">
    <property type="entry name" value="DUF4136"/>
</dbReference>
<proteinExistence type="predicted"/>
<feature type="signal peptide" evidence="1">
    <location>
        <begin position="1"/>
        <end position="21"/>
    </location>
</feature>
<feature type="chain" id="PRO_5046796513" evidence="1">
    <location>
        <begin position="22"/>
        <end position="173"/>
    </location>
</feature>
<sequence>MKILKILCLILFCASCNSTRAVYDYDEQANFPSYKSIGIYPELRSGLSQLDEDRLLKSVEKILSERELFASSSPDLYLNIYTEQYQEQSRNTLGVGVGGTGRNVGVGVSGGIPLGGPETFLRLTFDLIDVSTDALVWQAVVDSKFNFNASPEERQNRFDKIVKEALNAYPPKR</sequence>
<organism evidence="3 4">
    <name type="scientific">Salinimicrobium oceani</name>
    <dbReference type="NCBI Taxonomy" id="2722702"/>
    <lineage>
        <taxon>Bacteria</taxon>
        <taxon>Pseudomonadati</taxon>
        <taxon>Bacteroidota</taxon>
        <taxon>Flavobacteriia</taxon>
        <taxon>Flavobacteriales</taxon>
        <taxon>Flavobacteriaceae</taxon>
        <taxon>Salinimicrobium</taxon>
    </lineage>
</organism>
<evidence type="ECO:0000256" key="1">
    <source>
        <dbReference type="SAM" id="SignalP"/>
    </source>
</evidence>
<keyword evidence="1" id="KW-0732">Signal</keyword>
<name>A0ABX1D086_9FLAO</name>
<feature type="domain" description="DUF4136" evidence="2">
    <location>
        <begin position="22"/>
        <end position="171"/>
    </location>
</feature>
<reference evidence="3 4" key="1">
    <citation type="submission" date="2020-03" db="EMBL/GenBank/DDBJ databases">
        <title>Salinimicrobium sp. nov, isolated from SCS.</title>
        <authorList>
            <person name="Cao W.R."/>
        </authorList>
    </citation>
    <scope>NUCLEOTIDE SEQUENCE [LARGE SCALE GENOMIC DNA]</scope>
    <source>
        <strain evidence="4">J15B91</strain>
    </source>
</reference>
<dbReference type="RefSeq" id="WP_168139031.1">
    <property type="nucleotide sequence ID" value="NZ_JAAVJR010000009.1"/>
</dbReference>
<evidence type="ECO:0000313" key="3">
    <source>
        <dbReference type="EMBL" id="NJW53928.1"/>
    </source>
</evidence>
<accession>A0ABX1D086</accession>
<dbReference type="Gene3D" id="3.30.160.670">
    <property type="match status" value="1"/>
</dbReference>
<comment type="caution">
    <text evidence="3">The sequence shown here is derived from an EMBL/GenBank/DDBJ whole genome shotgun (WGS) entry which is preliminary data.</text>
</comment>
<evidence type="ECO:0000259" key="2">
    <source>
        <dbReference type="Pfam" id="PF13590"/>
    </source>
</evidence>
<keyword evidence="4" id="KW-1185">Reference proteome</keyword>